<dbReference type="PANTHER" id="PTHR43432">
    <property type="entry name" value="SLR0285 PROTEIN"/>
    <property type="match status" value="1"/>
</dbReference>
<dbReference type="AlphaFoldDB" id="A0A1H3YET6"/>
<dbReference type="Proteomes" id="UP000198773">
    <property type="component" value="Unassembled WGS sequence"/>
</dbReference>
<evidence type="ECO:0000256" key="1">
    <source>
        <dbReference type="ARBA" id="ARBA00022723"/>
    </source>
</evidence>
<dbReference type="EMBL" id="FNRM01000001">
    <property type="protein sequence ID" value="SEA10095.1"/>
    <property type="molecule type" value="Genomic_DNA"/>
</dbReference>
<dbReference type="STRING" id="152573.SAMN04488051_101659"/>
<evidence type="ECO:0000313" key="4">
    <source>
        <dbReference type="EMBL" id="SEA10095.1"/>
    </source>
</evidence>
<dbReference type="InterPro" id="IPR040086">
    <property type="entry name" value="MJ0683-like"/>
</dbReference>
<protein>
    <submittedName>
        <fullName evidence="4">Uncharacterized protein</fullName>
    </submittedName>
</protein>
<evidence type="ECO:0000256" key="2">
    <source>
        <dbReference type="ARBA" id="ARBA00023004"/>
    </source>
</evidence>
<keyword evidence="3" id="KW-0411">Iron-sulfur</keyword>
<keyword evidence="2" id="KW-0408">Iron</keyword>
<accession>A0A1H3YET6</accession>
<dbReference type="GO" id="GO:0051536">
    <property type="term" value="F:iron-sulfur cluster binding"/>
    <property type="evidence" value="ECO:0007669"/>
    <property type="project" value="UniProtKB-KW"/>
</dbReference>
<reference evidence="4 5" key="1">
    <citation type="submission" date="2016-10" db="EMBL/GenBank/DDBJ databases">
        <authorList>
            <person name="de Groot N.N."/>
        </authorList>
    </citation>
    <scope>NUCLEOTIDE SEQUENCE [LARGE SCALE GENOMIC DNA]</scope>
    <source>
        <strain evidence="4 5">CGMCC 1.3430</strain>
    </source>
</reference>
<proteinExistence type="predicted"/>
<evidence type="ECO:0000313" key="5">
    <source>
        <dbReference type="Proteomes" id="UP000198773"/>
    </source>
</evidence>
<keyword evidence="1" id="KW-0479">Metal-binding</keyword>
<gene>
    <name evidence="4" type="ORF">SAMN04488051_101659</name>
</gene>
<organism evidence="4 5">
    <name type="scientific">Alkalimonas amylolytica</name>
    <dbReference type="NCBI Taxonomy" id="152573"/>
    <lineage>
        <taxon>Bacteria</taxon>
        <taxon>Pseudomonadati</taxon>
        <taxon>Pseudomonadota</taxon>
        <taxon>Gammaproteobacteria</taxon>
        <taxon>Alkalimonas</taxon>
    </lineage>
</organism>
<name>A0A1H3YET6_ALKAM</name>
<sequence length="184" mass="20873">MEKQVVVSYSTKKRLSNKDLNMITEINEILNESSGFIKVGISITNINSIALYEKGCAGFEDRIENLLRLAESSIPTGVNIKPILPFISLDEYLRIVEHTIKYCDRFMLGDLYIDESTSFGKSVLSEYPGFITTKSIDWLNKDLKVKVYSEGEKKHKIQKSILSKGGKFFESDLSLINDIIKYGN</sequence>
<dbReference type="PANTHER" id="PTHR43432:SF3">
    <property type="entry name" value="SLR0285 PROTEIN"/>
    <property type="match status" value="1"/>
</dbReference>
<keyword evidence="5" id="KW-1185">Reference proteome</keyword>
<evidence type="ECO:0000256" key="3">
    <source>
        <dbReference type="ARBA" id="ARBA00023014"/>
    </source>
</evidence>
<dbReference type="Gene3D" id="3.80.30.30">
    <property type="match status" value="1"/>
</dbReference>
<dbReference type="GO" id="GO:0046872">
    <property type="term" value="F:metal ion binding"/>
    <property type="evidence" value="ECO:0007669"/>
    <property type="project" value="UniProtKB-KW"/>
</dbReference>